<evidence type="ECO:0000313" key="2">
    <source>
        <dbReference type="EMBL" id="KAK7089327.1"/>
    </source>
</evidence>
<dbReference type="PANTHER" id="PTHR37984">
    <property type="entry name" value="PROTEIN CBG26694"/>
    <property type="match status" value="1"/>
</dbReference>
<gene>
    <name evidence="2" type="ORF">V1264_025122</name>
</gene>
<evidence type="ECO:0000313" key="3">
    <source>
        <dbReference type="Proteomes" id="UP001374579"/>
    </source>
</evidence>
<dbReference type="Proteomes" id="UP001374579">
    <property type="component" value="Unassembled WGS sequence"/>
</dbReference>
<dbReference type="InterPro" id="IPR050951">
    <property type="entry name" value="Retrovirus_Pol_polyprotein"/>
</dbReference>
<protein>
    <recommendedName>
        <fullName evidence="1">Integrase catalytic domain-containing protein</fullName>
    </recommendedName>
</protein>
<dbReference type="FunFam" id="3.30.420.10:FF:000032">
    <property type="entry name" value="Retrovirus-related Pol polyprotein from transposon 297-like Protein"/>
    <property type="match status" value="1"/>
</dbReference>
<accession>A0AAN9FZA4</accession>
<dbReference type="Pfam" id="PF00665">
    <property type="entry name" value="rve"/>
    <property type="match status" value="1"/>
</dbReference>
<dbReference type="SUPFAM" id="SSF53098">
    <property type="entry name" value="Ribonuclease H-like"/>
    <property type="match status" value="1"/>
</dbReference>
<dbReference type="InterPro" id="IPR041588">
    <property type="entry name" value="Integrase_H2C2"/>
</dbReference>
<dbReference type="GO" id="GO:0003676">
    <property type="term" value="F:nucleic acid binding"/>
    <property type="evidence" value="ECO:0007669"/>
    <property type="project" value="InterPro"/>
</dbReference>
<dbReference type="AlphaFoldDB" id="A0AAN9FZA4"/>
<dbReference type="PANTHER" id="PTHR37984:SF15">
    <property type="entry name" value="INTEGRASE CATALYTIC DOMAIN-CONTAINING PROTEIN"/>
    <property type="match status" value="1"/>
</dbReference>
<keyword evidence="3" id="KW-1185">Reference proteome</keyword>
<dbReference type="Gene3D" id="1.10.340.70">
    <property type="match status" value="1"/>
</dbReference>
<organism evidence="2 3">
    <name type="scientific">Littorina saxatilis</name>
    <dbReference type="NCBI Taxonomy" id="31220"/>
    <lineage>
        <taxon>Eukaryota</taxon>
        <taxon>Metazoa</taxon>
        <taxon>Spiralia</taxon>
        <taxon>Lophotrochozoa</taxon>
        <taxon>Mollusca</taxon>
        <taxon>Gastropoda</taxon>
        <taxon>Caenogastropoda</taxon>
        <taxon>Littorinimorpha</taxon>
        <taxon>Littorinoidea</taxon>
        <taxon>Littorinidae</taxon>
        <taxon>Littorina</taxon>
    </lineage>
</organism>
<comment type="caution">
    <text evidence="2">The sequence shown here is derived from an EMBL/GenBank/DDBJ whole genome shotgun (WGS) entry which is preliminary data.</text>
</comment>
<dbReference type="EMBL" id="JBAMIC010002215">
    <property type="protein sequence ID" value="KAK7089327.1"/>
    <property type="molecule type" value="Genomic_DNA"/>
</dbReference>
<dbReference type="PROSITE" id="PS50994">
    <property type="entry name" value="INTEGRASE"/>
    <property type="match status" value="1"/>
</dbReference>
<dbReference type="GO" id="GO:0015074">
    <property type="term" value="P:DNA integration"/>
    <property type="evidence" value="ECO:0007669"/>
    <property type="project" value="InterPro"/>
</dbReference>
<feature type="domain" description="Integrase catalytic" evidence="1">
    <location>
        <begin position="133"/>
        <end position="291"/>
    </location>
</feature>
<dbReference type="FunFam" id="1.10.340.70:FF:000001">
    <property type="entry name" value="Retrovirus-related Pol polyprotein from transposon gypsy-like Protein"/>
    <property type="match status" value="1"/>
</dbReference>
<reference evidence="2 3" key="1">
    <citation type="submission" date="2024-02" db="EMBL/GenBank/DDBJ databases">
        <title>Chromosome-scale genome assembly of the rough periwinkle Littorina saxatilis.</title>
        <authorList>
            <person name="De Jode A."/>
            <person name="Faria R."/>
            <person name="Formenti G."/>
            <person name="Sims Y."/>
            <person name="Smith T.P."/>
            <person name="Tracey A."/>
            <person name="Wood J.M.D."/>
            <person name="Zagrodzka Z.B."/>
            <person name="Johannesson K."/>
            <person name="Butlin R.K."/>
            <person name="Leder E.H."/>
        </authorList>
    </citation>
    <scope>NUCLEOTIDE SEQUENCE [LARGE SCALE GENOMIC DNA]</scope>
    <source>
        <strain evidence="2">Snail1</strain>
        <tissue evidence="2">Muscle</tissue>
    </source>
</reference>
<evidence type="ECO:0000259" key="1">
    <source>
        <dbReference type="PROSITE" id="PS50994"/>
    </source>
</evidence>
<dbReference type="InterPro" id="IPR001584">
    <property type="entry name" value="Integrase_cat-core"/>
</dbReference>
<dbReference type="InterPro" id="IPR012337">
    <property type="entry name" value="RNaseH-like_sf"/>
</dbReference>
<sequence>MEDFAERMAAVVNYKRTGEHKPGWGKNKQKTTLNQCNTHVLRGGVLYYRGSVKNPGPLREVITTVERVQEILRHNHSVPMGGHSGVTATVKKISKHYWWNGIQRDVEAFISTCEACQCFEKLKTQAPTLKQIVVVEPLELVGIDLIGPLPLTNQGHRYVLTMTDYFTKWVDMYPLATKEAKGVCSAIKTFITRWGAPKRILSDQGKEFVNQLNKEVCNMFGIRRSVTSAYHPQCNGLDERTNQTFKTRLGKLVDEHGLGWDTFLDDVAYSLRIQDQASTKFSPFFFMFGRHPRQMLQLCSFLWAVLFADTFSV</sequence>
<dbReference type="Gene3D" id="3.30.420.10">
    <property type="entry name" value="Ribonuclease H-like superfamily/Ribonuclease H"/>
    <property type="match status" value="1"/>
</dbReference>
<dbReference type="Pfam" id="PF17921">
    <property type="entry name" value="Integrase_H2C2"/>
    <property type="match status" value="1"/>
</dbReference>
<dbReference type="InterPro" id="IPR036397">
    <property type="entry name" value="RNaseH_sf"/>
</dbReference>
<proteinExistence type="predicted"/>
<name>A0AAN9FZA4_9CAEN</name>